<evidence type="ECO:0000259" key="2">
    <source>
        <dbReference type="Pfam" id="PF12849"/>
    </source>
</evidence>
<name>A0A9P4QR56_9PLEO</name>
<dbReference type="Gene3D" id="3.40.190.10">
    <property type="entry name" value="Periplasmic binding protein-like II"/>
    <property type="match status" value="2"/>
</dbReference>
<dbReference type="EMBL" id="ML996180">
    <property type="protein sequence ID" value="KAF2732257.1"/>
    <property type="molecule type" value="Genomic_DNA"/>
</dbReference>
<proteinExistence type="predicted"/>
<dbReference type="PANTHER" id="PTHR37945:SF1">
    <property type="entry name" value="EXTRACELLULAR TUNGSTATE BINDING PROTEIN"/>
    <property type="match status" value="1"/>
</dbReference>
<dbReference type="Proteomes" id="UP000799444">
    <property type="component" value="Unassembled WGS sequence"/>
</dbReference>
<evidence type="ECO:0000313" key="3">
    <source>
        <dbReference type="EMBL" id="KAF2732257.1"/>
    </source>
</evidence>
<comment type="caution">
    <text evidence="3">The sequence shown here is derived from an EMBL/GenBank/DDBJ whole genome shotgun (WGS) entry which is preliminary data.</text>
</comment>
<keyword evidence="4" id="KW-1185">Reference proteome</keyword>
<organism evidence="3 4">
    <name type="scientific">Polyplosphaeria fusca</name>
    <dbReference type="NCBI Taxonomy" id="682080"/>
    <lineage>
        <taxon>Eukaryota</taxon>
        <taxon>Fungi</taxon>
        <taxon>Dikarya</taxon>
        <taxon>Ascomycota</taxon>
        <taxon>Pezizomycotina</taxon>
        <taxon>Dothideomycetes</taxon>
        <taxon>Pleosporomycetidae</taxon>
        <taxon>Pleosporales</taxon>
        <taxon>Tetraplosphaeriaceae</taxon>
        <taxon>Polyplosphaeria</taxon>
    </lineage>
</organism>
<feature type="chain" id="PRO_5040512246" evidence="1">
    <location>
        <begin position="23"/>
        <end position="312"/>
    </location>
</feature>
<dbReference type="InterPro" id="IPR052738">
    <property type="entry name" value="ABC-Tungstate_binding"/>
</dbReference>
<sequence>MPSFRLSNLFFALLSIAGAVRAVVEPTAVYDGGLQSDSDILLRIASGGAGQQGLVKAIADAYIQESVKNGSKPFKVSWVLSDTTFSIKNLQSGDADIGITYNPAAEKIAGDQGIIDPKTYYLFRDHFLIVGPKENPASISNCSDVQTIFAKLYQSADKNSANTTVPTRWLSRYDKSATNMKESQLWLSIGQVPWSMPYSTWYHQFIAFPVQALTTAVQLKEYTLTDRATYLSISPEVASQTVIFKASSDDADDPLLNPAHLLVGKKTQNETLAYHFADWATGVNGQKVITDFKKNGQQLYSGAPKDDTRQRN</sequence>
<keyword evidence="1" id="KW-0732">Signal</keyword>
<evidence type="ECO:0000256" key="1">
    <source>
        <dbReference type="SAM" id="SignalP"/>
    </source>
</evidence>
<dbReference type="Pfam" id="PF12849">
    <property type="entry name" value="PBP_like_2"/>
    <property type="match status" value="1"/>
</dbReference>
<feature type="signal peptide" evidence="1">
    <location>
        <begin position="1"/>
        <end position="22"/>
    </location>
</feature>
<dbReference type="PANTHER" id="PTHR37945">
    <property type="entry name" value="EXTRACELLULAR TUNGSTATE BINDING PROTEIN"/>
    <property type="match status" value="1"/>
</dbReference>
<gene>
    <name evidence="3" type="ORF">EJ04DRAFT_544749</name>
</gene>
<dbReference type="InterPro" id="IPR024370">
    <property type="entry name" value="PBP_domain"/>
</dbReference>
<feature type="domain" description="PBP" evidence="2">
    <location>
        <begin position="45"/>
        <end position="281"/>
    </location>
</feature>
<dbReference type="SUPFAM" id="SSF53850">
    <property type="entry name" value="Periplasmic binding protein-like II"/>
    <property type="match status" value="1"/>
</dbReference>
<accession>A0A9P4QR56</accession>
<dbReference type="AlphaFoldDB" id="A0A9P4QR56"/>
<reference evidence="3" key="1">
    <citation type="journal article" date="2020" name="Stud. Mycol.">
        <title>101 Dothideomycetes genomes: a test case for predicting lifestyles and emergence of pathogens.</title>
        <authorList>
            <person name="Haridas S."/>
            <person name="Albert R."/>
            <person name="Binder M."/>
            <person name="Bloem J."/>
            <person name="Labutti K."/>
            <person name="Salamov A."/>
            <person name="Andreopoulos B."/>
            <person name="Baker S."/>
            <person name="Barry K."/>
            <person name="Bills G."/>
            <person name="Bluhm B."/>
            <person name="Cannon C."/>
            <person name="Castanera R."/>
            <person name="Culley D."/>
            <person name="Daum C."/>
            <person name="Ezra D."/>
            <person name="Gonzalez J."/>
            <person name="Henrissat B."/>
            <person name="Kuo A."/>
            <person name="Liang C."/>
            <person name="Lipzen A."/>
            <person name="Lutzoni F."/>
            <person name="Magnuson J."/>
            <person name="Mondo S."/>
            <person name="Nolan M."/>
            <person name="Ohm R."/>
            <person name="Pangilinan J."/>
            <person name="Park H.-J."/>
            <person name="Ramirez L."/>
            <person name="Alfaro M."/>
            <person name="Sun H."/>
            <person name="Tritt A."/>
            <person name="Yoshinaga Y."/>
            <person name="Zwiers L.-H."/>
            <person name="Turgeon B."/>
            <person name="Goodwin S."/>
            <person name="Spatafora J."/>
            <person name="Crous P."/>
            <person name="Grigoriev I."/>
        </authorList>
    </citation>
    <scope>NUCLEOTIDE SEQUENCE</scope>
    <source>
        <strain evidence="3">CBS 125425</strain>
    </source>
</reference>
<protein>
    <submittedName>
        <fullName evidence="3">Extracellular solute-binding protein family 1</fullName>
    </submittedName>
</protein>
<evidence type="ECO:0000313" key="4">
    <source>
        <dbReference type="Proteomes" id="UP000799444"/>
    </source>
</evidence>
<dbReference type="OrthoDB" id="10260248at2759"/>